<evidence type="ECO:0000256" key="2">
    <source>
        <dbReference type="SAM" id="MobiDB-lite"/>
    </source>
</evidence>
<keyword evidence="4" id="KW-1185">Reference proteome</keyword>
<reference evidence="3" key="1">
    <citation type="submission" date="2023-04" db="EMBL/GenBank/DDBJ databases">
        <title>Phytophthora lilii NBRC 32176.</title>
        <authorList>
            <person name="Ichikawa N."/>
            <person name="Sato H."/>
            <person name="Tonouchi N."/>
        </authorList>
    </citation>
    <scope>NUCLEOTIDE SEQUENCE</scope>
    <source>
        <strain evidence="3">NBRC 32176</strain>
    </source>
</reference>
<sequence>MDSIAKIALASQTFLAFLNFAFDCLPLGPFRDRLVQREMQQRDGLDAAAAWAAGDWDERELLAALAAALGPEPAVPGPAVGASALAASRPKKRKYDPNKARGEQLRELRRLRVEAADLQLKLRQLQAARDGRGPARRPATQSEPAADALPAVWEAISARQLERRLQAEQENRRLRQRHQAALKLAAGVQRLLDRRLAPRDVRPAAFAPRVAARVFEELAAGVELAYREVERVLETDCPVPAAVETREPLRREGASTELFDRRVLPFGVRATGEAWWRRWQTYRGQPWREDDADAVVAERCGMEMVDDKVSEAATFDVQQILRRHAEDHRVVIVWHAYIEPFMFGGKCVRGVHFLLKGYVLMKPHDRDARVAGKDGDGDSATRVLTCYNITPHFSDSKLQNDSKMDALKKFVVSATSANISTSNELVENMLVDQMFGTYDRDECVFG</sequence>
<evidence type="ECO:0000256" key="1">
    <source>
        <dbReference type="SAM" id="Coils"/>
    </source>
</evidence>
<comment type="caution">
    <text evidence="3">The sequence shown here is derived from an EMBL/GenBank/DDBJ whole genome shotgun (WGS) entry which is preliminary data.</text>
</comment>
<accession>A0A9W6TIH2</accession>
<dbReference type="PANTHER" id="PTHR35796:SF3">
    <property type="entry name" value="BHLH DOMAIN-CONTAINING PROTEIN"/>
    <property type="match status" value="1"/>
</dbReference>
<keyword evidence="1" id="KW-0175">Coiled coil</keyword>
<feature type="region of interest" description="Disordered" evidence="2">
    <location>
        <begin position="126"/>
        <end position="145"/>
    </location>
</feature>
<name>A0A9W6TIH2_9STRA</name>
<dbReference type="OrthoDB" id="64619at2759"/>
<proteinExistence type="predicted"/>
<protein>
    <submittedName>
        <fullName evidence="3">Unnamed protein product</fullName>
    </submittedName>
</protein>
<dbReference type="Proteomes" id="UP001165083">
    <property type="component" value="Unassembled WGS sequence"/>
</dbReference>
<dbReference type="AlphaFoldDB" id="A0A9W6TIH2"/>
<organism evidence="3 4">
    <name type="scientific">Phytophthora lilii</name>
    <dbReference type="NCBI Taxonomy" id="2077276"/>
    <lineage>
        <taxon>Eukaryota</taxon>
        <taxon>Sar</taxon>
        <taxon>Stramenopiles</taxon>
        <taxon>Oomycota</taxon>
        <taxon>Peronosporomycetes</taxon>
        <taxon>Peronosporales</taxon>
        <taxon>Peronosporaceae</taxon>
        <taxon>Phytophthora</taxon>
    </lineage>
</organism>
<evidence type="ECO:0000313" key="3">
    <source>
        <dbReference type="EMBL" id="GMF13405.1"/>
    </source>
</evidence>
<dbReference type="EMBL" id="BSXW01000155">
    <property type="protein sequence ID" value="GMF13405.1"/>
    <property type="molecule type" value="Genomic_DNA"/>
</dbReference>
<dbReference type="PANTHER" id="PTHR35796">
    <property type="entry name" value="HYPOTHETICAL CYTOSOLIC PROTEIN"/>
    <property type="match status" value="1"/>
</dbReference>
<evidence type="ECO:0000313" key="4">
    <source>
        <dbReference type="Proteomes" id="UP001165083"/>
    </source>
</evidence>
<feature type="coiled-coil region" evidence="1">
    <location>
        <begin position="157"/>
        <end position="184"/>
    </location>
</feature>
<gene>
    <name evidence="3" type="ORF">Plil01_000388100</name>
</gene>